<comment type="caution">
    <text evidence="2">The sequence shown here is derived from an EMBL/GenBank/DDBJ whole genome shotgun (WGS) entry which is preliminary data.</text>
</comment>
<proteinExistence type="predicted"/>
<evidence type="ECO:0000256" key="1">
    <source>
        <dbReference type="SAM" id="Phobius"/>
    </source>
</evidence>
<sequence length="363" mass="36517">MSFVAMSFVFVERRGPARTLAILGSAVVVAVLCVLVVALPGPQRSSGFLWVLLVVAMLVPVAVTLNRLTARIPVGRVEIDPVRVRLTSRRAPANPVELRWPELAAVQIAAGSGPGGTSLVVVPRGASAVPPAALDALFDRAGHGWTVPLAGVPADAVAAALAAVRMPGRPSPVAPPGPAAAAEWFRASRGRVAAAVAAVLPRFVIVTGAGVGFLVSAFTQLTGGARIGAGLVGALLLAGVPVLVGNLVRVSYRVAVRIGPAGVEIASDAGTALVPVGALRGVGVRTASSRKGTARWPLLAGPPALVLDVAPGDPAAADPALRSVATGDRITVPVPGFDLDGLGRAVDALRPLVVPPAVRTVEG</sequence>
<organism evidence="2 3">
    <name type="scientific">Pseudonocardia ailaonensis</name>
    <dbReference type="NCBI Taxonomy" id="367279"/>
    <lineage>
        <taxon>Bacteria</taxon>
        <taxon>Bacillati</taxon>
        <taxon>Actinomycetota</taxon>
        <taxon>Actinomycetes</taxon>
        <taxon>Pseudonocardiales</taxon>
        <taxon>Pseudonocardiaceae</taxon>
        <taxon>Pseudonocardia</taxon>
    </lineage>
</organism>
<protein>
    <recommendedName>
        <fullName evidence="4">PH domain-containing protein</fullName>
    </recommendedName>
</protein>
<evidence type="ECO:0000313" key="2">
    <source>
        <dbReference type="EMBL" id="GAA1848455.1"/>
    </source>
</evidence>
<feature type="transmembrane region" description="Helical" evidence="1">
    <location>
        <begin position="192"/>
        <end position="215"/>
    </location>
</feature>
<dbReference type="EMBL" id="BAAAQK010000007">
    <property type="protein sequence ID" value="GAA1848455.1"/>
    <property type="molecule type" value="Genomic_DNA"/>
</dbReference>
<dbReference type="Proteomes" id="UP001500449">
    <property type="component" value="Unassembled WGS sequence"/>
</dbReference>
<feature type="transmembrane region" description="Helical" evidence="1">
    <location>
        <begin position="47"/>
        <end position="66"/>
    </location>
</feature>
<keyword evidence="1" id="KW-0812">Transmembrane</keyword>
<evidence type="ECO:0008006" key="4">
    <source>
        <dbReference type="Google" id="ProtNLM"/>
    </source>
</evidence>
<name>A0ABN2N2X2_9PSEU</name>
<keyword evidence="1" id="KW-1133">Transmembrane helix</keyword>
<evidence type="ECO:0000313" key="3">
    <source>
        <dbReference type="Proteomes" id="UP001500449"/>
    </source>
</evidence>
<gene>
    <name evidence="2" type="ORF">GCM10009836_30240</name>
</gene>
<keyword evidence="3" id="KW-1185">Reference proteome</keyword>
<feature type="transmembrane region" description="Helical" evidence="1">
    <location>
        <begin position="227"/>
        <end position="248"/>
    </location>
</feature>
<feature type="transmembrane region" description="Helical" evidence="1">
    <location>
        <begin position="20"/>
        <end position="41"/>
    </location>
</feature>
<reference evidence="2 3" key="1">
    <citation type="journal article" date="2019" name="Int. J. Syst. Evol. Microbiol.">
        <title>The Global Catalogue of Microorganisms (GCM) 10K type strain sequencing project: providing services to taxonomists for standard genome sequencing and annotation.</title>
        <authorList>
            <consortium name="The Broad Institute Genomics Platform"/>
            <consortium name="The Broad Institute Genome Sequencing Center for Infectious Disease"/>
            <person name="Wu L."/>
            <person name="Ma J."/>
        </authorList>
    </citation>
    <scope>NUCLEOTIDE SEQUENCE [LARGE SCALE GENOMIC DNA]</scope>
    <source>
        <strain evidence="2 3">JCM 16009</strain>
    </source>
</reference>
<dbReference type="RefSeq" id="WP_344416891.1">
    <property type="nucleotide sequence ID" value="NZ_BAAAQK010000007.1"/>
</dbReference>
<keyword evidence="1" id="KW-0472">Membrane</keyword>
<accession>A0ABN2N2X2</accession>